<protein>
    <recommendedName>
        <fullName evidence="3">Cell filamentation protein Fic</fullName>
    </recommendedName>
</protein>
<accession>A0A1F5ZM80</accession>
<name>A0A1F5ZM80_9BACT</name>
<evidence type="ECO:0000313" key="1">
    <source>
        <dbReference type="EMBL" id="OGG13606.1"/>
    </source>
</evidence>
<organism evidence="1 2">
    <name type="scientific">Candidatus Gottesmanbacteria bacterium RIFCSPHIGHO2_01_FULL_39_10</name>
    <dbReference type="NCBI Taxonomy" id="1798375"/>
    <lineage>
        <taxon>Bacteria</taxon>
        <taxon>Candidatus Gottesmaniibacteriota</taxon>
    </lineage>
</organism>
<proteinExistence type="predicted"/>
<comment type="caution">
    <text evidence="1">The sequence shown here is derived from an EMBL/GenBank/DDBJ whole genome shotgun (WGS) entry which is preliminary data.</text>
</comment>
<dbReference type="AlphaFoldDB" id="A0A1F5ZM80"/>
<evidence type="ECO:0000313" key="2">
    <source>
        <dbReference type="Proteomes" id="UP000177383"/>
    </source>
</evidence>
<sequence length="88" mass="9956">MTSVIVQFLLYTTPNGKVKLEIFLKDESIWLTQDKIALLFGVQRPAITKHLKNIFESGELIEDQVSSIMEHTTQHGALDGKTQKITDI</sequence>
<evidence type="ECO:0008006" key="3">
    <source>
        <dbReference type="Google" id="ProtNLM"/>
    </source>
</evidence>
<dbReference type="Proteomes" id="UP000177383">
    <property type="component" value="Unassembled WGS sequence"/>
</dbReference>
<reference evidence="1 2" key="1">
    <citation type="journal article" date="2016" name="Nat. Commun.">
        <title>Thousands of microbial genomes shed light on interconnected biogeochemical processes in an aquifer system.</title>
        <authorList>
            <person name="Anantharaman K."/>
            <person name="Brown C.T."/>
            <person name="Hug L.A."/>
            <person name="Sharon I."/>
            <person name="Castelle C.J."/>
            <person name="Probst A.J."/>
            <person name="Thomas B.C."/>
            <person name="Singh A."/>
            <person name="Wilkins M.J."/>
            <person name="Karaoz U."/>
            <person name="Brodie E.L."/>
            <person name="Williams K.H."/>
            <person name="Hubbard S.S."/>
            <person name="Banfield J.F."/>
        </authorList>
    </citation>
    <scope>NUCLEOTIDE SEQUENCE [LARGE SCALE GENOMIC DNA]</scope>
</reference>
<dbReference type="STRING" id="1798375.A2773_07370"/>
<dbReference type="EMBL" id="MFJE01000045">
    <property type="protein sequence ID" value="OGG13606.1"/>
    <property type="molecule type" value="Genomic_DNA"/>
</dbReference>
<gene>
    <name evidence="1" type="ORF">A2773_07370</name>
</gene>
<dbReference type="PANTHER" id="PTHR35810:SF1">
    <property type="entry name" value="CYTOPLASMIC PROTEIN"/>
    <property type="match status" value="1"/>
</dbReference>
<dbReference type="PANTHER" id="PTHR35810">
    <property type="entry name" value="CYTOPLASMIC PROTEIN-RELATED"/>
    <property type="match status" value="1"/>
</dbReference>